<evidence type="ECO:0000313" key="4">
    <source>
        <dbReference type="EMBL" id="EYE94776.1"/>
    </source>
</evidence>
<dbReference type="STRING" id="1388766.A0A017SD97"/>
<organism evidence="4 5">
    <name type="scientific">Aspergillus ruber (strain CBS 135680)</name>
    <dbReference type="NCBI Taxonomy" id="1388766"/>
    <lineage>
        <taxon>Eukaryota</taxon>
        <taxon>Fungi</taxon>
        <taxon>Dikarya</taxon>
        <taxon>Ascomycota</taxon>
        <taxon>Pezizomycotina</taxon>
        <taxon>Eurotiomycetes</taxon>
        <taxon>Eurotiomycetidae</taxon>
        <taxon>Eurotiales</taxon>
        <taxon>Aspergillaceae</taxon>
        <taxon>Aspergillus</taxon>
        <taxon>Aspergillus subgen. Aspergillus</taxon>
    </lineage>
</organism>
<dbReference type="PANTHER" id="PTHR14503:SF4">
    <property type="entry name" value="LARGE RIBOSOMAL SUBUNIT PROTEIN BL34M"/>
    <property type="match status" value="1"/>
</dbReference>
<keyword evidence="5" id="KW-1185">Reference proteome</keyword>
<keyword evidence="3" id="KW-0687">Ribonucleoprotein</keyword>
<name>A0A017SD97_ASPRC</name>
<proteinExistence type="inferred from homology"/>
<dbReference type="NCBIfam" id="TIGR01030">
    <property type="entry name" value="rpmH_bact"/>
    <property type="match status" value="1"/>
</dbReference>
<evidence type="ECO:0000313" key="5">
    <source>
        <dbReference type="Proteomes" id="UP000019804"/>
    </source>
</evidence>
<dbReference type="HAMAP" id="MF_00391">
    <property type="entry name" value="Ribosomal_bL34"/>
    <property type="match status" value="1"/>
</dbReference>
<evidence type="ECO:0000256" key="1">
    <source>
        <dbReference type="ARBA" id="ARBA00010111"/>
    </source>
</evidence>
<dbReference type="GO" id="GO:0003735">
    <property type="term" value="F:structural constituent of ribosome"/>
    <property type="evidence" value="ECO:0007669"/>
    <property type="project" value="InterPro"/>
</dbReference>
<dbReference type="Pfam" id="PF00468">
    <property type="entry name" value="Ribosomal_L34"/>
    <property type="match status" value="1"/>
</dbReference>
<dbReference type="OrthoDB" id="431691at2759"/>
<dbReference type="GO" id="GO:0006412">
    <property type="term" value="P:translation"/>
    <property type="evidence" value="ECO:0007669"/>
    <property type="project" value="InterPro"/>
</dbReference>
<dbReference type="GO" id="GO:0005762">
    <property type="term" value="C:mitochondrial large ribosomal subunit"/>
    <property type="evidence" value="ECO:0007669"/>
    <property type="project" value="TreeGrafter"/>
</dbReference>
<sequence length="120" mass="13447">MFSRRTLPALRTLRAQTPLTTTSLRPFSSLLTSRSSPPTTAITSTSTLLSPLTSTLTSAFNQSPSRQFSASASLAGKRITYNPSRRVQKRRHGFLARLRSRGGRKILMRRRQRGKKALSW</sequence>
<keyword evidence="2" id="KW-0689">Ribosomal protein</keyword>
<evidence type="ECO:0000256" key="3">
    <source>
        <dbReference type="ARBA" id="ARBA00023274"/>
    </source>
</evidence>
<dbReference type="EMBL" id="KK088424">
    <property type="protein sequence ID" value="EYE94776.1"/>
    <property type="molecule type" value="Genomic_DNA"/>
</dbReference>
<dbReference type="GeneID" id="63694124"/>
<accession>A0A017SD97</accession>
<gene>
    <name evidence="4" type="ORF">EURHEDRAFT_377789</name>
</gene>
<dbReference type="HOGENOM" id="CLU_129938_0_0_1"/>
<dbReference type="Gene3D" id="1.10.287.3980">
    <property type="match status" value="1"/>
</dbReference>
<comment type="similarity">
    <text evidence="1">Belongs to the bacterial ribosomal protein bL34 family.</text>
</comment>
<dbReference type="PANTHER" id="PTHR14503">
    <property type="entry name" value="MITOCHONDRIAL RIBOSOMAL PROTEIN 34 FAMILY MEMBER"/>
    <property type="match status" value="1"/>
</dbReference>
<evidence type="ECO:0000256" key="2">
    <source>
        <dbReference type="ARBA" id="ARBA00022980"/>
    </source>
</evidence>
<protein>
    <recommendedName>
        <fullName evidence="6">Ribosomal protein L34-domain-containing protein</fullName>
    </recommendedName>
</protein>
<reference evidence="5" key="1">
    <citation type="journal article" date="2014" name="Nat. Commun.">
        <title>Genomic adaptations of the halophilic Dead Sea filamentous fungus Eurotium rubrum.</title>
        <authorList>
            <person name="Kis-Papo T."/>
            <person name="Weig A.R."/>
            <person name="Riley R."/>
            <person name="Persoh D."/>
            <person name="Salamov A."/>
            <person name="Sun H."/>
            <person name="Lipzen A."/>
            <person name="Wasser S.P."/>
            <person name="Rambold G."/>
            <person name="Grigoriev I.V."/>
            <person name="Nevo E."/>
        </authorList>
    </citation>
    <scope>NUCLEOTIDE SEQUENCE [LARGE SCALE GENOMIC DNA]</scope>
    <source>
        <strain evidence="5">CBS 135680</strain>
    </source>
</reference>
<evidence type="ECO:0008006" key="6">
    <source>
        <dbReference type="Google" id="ProtNLM"/>
    </source>
</evidence>
<dbReference type="RefSeq" id="XP_040638464.1">
    <property type="nucleotide sequence ID" value="XM_040779000.1"/>
</dbReference>
<dbReference type="InterPro" id="IPR000271">
    <property type="entry name" value="Ribosomal_bL34"/>
</dbReference>
<dbReference type="AlphaFoldDB" id="A0A017SD97"/>
<dbReference type="Proteomes" id="UP000019804">
    <property type="component" value="Unassembled WGS sequence"/>
</dbReference>